<comment type="caution">
    <text evidence="2">The sequence shown here is derived from an EMBL/GenBank/DDBJ whole genome shotgun (WGS) entry which is preliminary data.</text>
</comment>
<keyword evidence="3" id="KW-1185">Reference proteome</keyword>
<dbReference type="InterPro" id="IPR041629">
    <property type="entry name" value="SCP_3"/>
</dbReference>
<gene>
    <name evidence="2" type="ORF">F5897_001088</name>
</gene>
<dbReference type="Pfam" id="PF17844">
    <property type="entry name" value="SCP_3"/>
    <property type="match status" value="1"/>
</dbReference>
<dbReference type="Proteomes" id="UP000571183">
    <property type="component" value="Unassembled WGS sequence"/>
</dbReference>
<dbReference type="AlphaFoldDB" id="A0A840DFC8"/>
<dbReference type="RefSeq" id="WP_183304763.1">
    <property type="nucleotide sequence ID" value="NZ_JACIFD010000009.1"/>
</dbReference>
<dbReference type="EMBL" id="JACIFD010000009">
    <property type="protein sequence ID" value="MBB4071774.1"/>
    <property type="molecule type" value="Genomic_DNA"/>
</dbReference>
<evidence type="ECO:0000313" key="3">
    <source>
        <dbReference type="Proteomes" id="UP000571183"/>
    </source>
</evidence>
<dbReference type="Gene3D" id="3.30.1050.40">
    <property type="match status" value="1"/>
</dbReference>
<proteinExistence type="predicted"/>
<accession>A0A840DFC8</accession>
<name>A0A840DFC8_9MICO</name>
<evidence type="ECO:0000313" key="2">
    <source>
        <dbReference type="EMBL" id="MBB4071774.1"/>
    </source>
</evidence>
<reference evidence="2" key="1">
    <citation type="submission" date="2020-08" db="EMBL/GenBank/DDBJ databases">
        <title>Sequencing the genomes of 1000 actinobacteria strains.</title>
        <authorList>
            <person name="Klenk H.-P."/>
        </authorList>
    </citation>
    <scope>NUCLEOTIDE SEQUENCE [LARGE SCALE GENOMIC DNA]</scope>
    <source>
        <strain evidence="2">DSM 27064</strain>
    </source>
</reference>
<sequence>MAVRRKIDSAHGLAAARELAVQLATDPELTAAESAQVALATRFLLEELSALVPGRSVEVRVPPWGAVQCIAGVDHTRGTPPNVVEMAPAVWLRLAVGYTVWEQEVAAGTVTASGTRADLSAVLPLLRLV</sequence>
<evidence type="ECO:0000259" key="1">
    <source>
        <dbReference type="Pfam" id="PF17844"/>
    </source>
</evidence>
<organism evidence="2 3">
    <name type="scientific">Canibacter oris</name>
    <dbReference type="NCBI Taxonomy" id="1365628"/>
    <lineage>
        <taxon>Bacteria</taxon>
        <taxon>Bacillati</taxon>
        <taxon>Actinomycetota</taxon>
        <taxon>Actinomycetes</taxon>
        <taxon>Micrococcales</taxon>
        <taxon>Microbacteriaceae</taxon>
        <taxon>Canibacter</taxon>
    </lineage>
</organism>
<protein>
    <recommendedName>
        <fullName evidence="1">Bacterial SCP orthologue domain-containing protein</fullName>
    </recommendedName>
</protein>
<feature type="domain" description="Bacterial SCP orthologue" evidence="1">
    <location>
        <begin position="35"/>
        <end position="125"/>
    </location>
</feature>